<dbReference type="GeneID" id="66069312"/>
<feature type="signal peptide" evidence="1">
    <location>
        <begin position="1"/>
        <end position="21"/>
    </location>
</feature>
<dbReference type="RefSeq" id="XP_043014744.1">
    <property type="nucleotide sequence ID" value="XM_043146044.1"/>
</dbReference>
<evidence type="ECO:0000313" key="3">
    <source>
        <dbReference type="Proteomes" id="UP001049176"/>
    </source>
</evidence>
<gene>
    <name evidence="2" type="ORF">E1B28_000236</name>
</gene>
<proteinExistence type="predicted"/>
<dbReference type="EMBL" id="CM032181">
    <property type="protein sequence ID" value="KAG7098274.1"/>
    <property type="molecule type" value="Genomic_DNA"/>
</dbReference>
<evidence type="ECO:0008006" key="4">
    <source>
        <dbReference type="Google" id="ProtNLM"/>
    </source>
</evidence>
<sequence>MKLRILSSLGYLILCRWKAMSDVFVSTYISTRTKSETLLVSEIVPADPQKGSTAMGPASHPLLPQAVDASRGKRRYSHHERTQILRSQRWITGYRTPEAEGLKTRHSALLQAQPPTYRF</sequence>
<dbReference type="KEGG" id="more:E1B28_000236"/>
<keyword evidence="1" id="KW-0732">Signal</keyword>
<feature type="chain" id="PRO_5040461120" description="Secreted protein" evidence="1">
    <location>
        <begin position="22"/>
        <end position="119"/>
    </location>
</feature>
<accession>A0A9P7V0W3</accession>
<name>A0A9P7V0W3_9AGAR</name>
<organism evidence="2 3">
    <name type="scientific">Marasmius oreades</name>
    <name type="common">fairy-ring Marasmius</name>
    <dbReference type="NCBI Taxonomy" id="181124"/>
    <lineage>
        <taxon>Eukaryota</taxon>
        <taxon>Fungi</taxon>
        <taxon>Dikarya</taxon>
        <taxon>Basidiomycota</taxon>
        <taxon>Agaricomycotina</taxon>
        <taxon>Agaricomycetes</taxon>
        <taxon>Agaricomycetidae</taxon>
        <taxon>Agaricales</taxon>
        <taxon>Marasmiineae</taxon>
        <taxon>Marasmiaceae</taxon>
        <taxon>Marasmius</taxon>
    </lineage>
</organism>
<comment type="caution">
    <text evidence="2">The sequence shown here is derived from an EMBL/GenBank/DDBJ whole genome shotgun (WGS) entry which is preliminary data.</text>
</comment>
<dbReference type="AlphaFoldDB" id="A0A9P7V0W3"/>
<reference evidence="2" key="1">
    <citation type="journal article" date="2021" name="Genome Biol. Evol.">
        <title>The assembled and annotated genome of the fairy-ring fungus Marasmius oreades.</title>
        <authorList>
            <person name="Hiltunen M."/>
            <person name="Ament-Velasquez S.L."/>
            <person name="Johannesson H."/>
        </authorList>
    </citation>
    <scope>NUCLEOTIDE SEQUENCE</scope>
    <source>
        <strain evidence="2">03SP1</strain>
    </source>
</reference>
<evidence type="ECO:0000256" key="1">
    <source>
        <dbReference type="SAM" id="SignalP"/>
    </source>
</evidence>
<protein>
    <recommendedName>
        <fullName evidence="4">Secreted protein</fullName>
    </recommendedName>
</protein>
<evidence type="ECO:0000313" key="2">
    <source>
        <dbReference type="EMBL" id="KAG7098274.1"/>
    </source>
</evidence>
<keyword evidence="3" id="KW-1185">Reference proteome</keyword>
<dbReference type="Proteomes" id="UP001049176">
    <property type="component" value="Chromosome 1"/>
</dbReference>